<evidence type="ECO:0000256" key="5">
    <source>
        <dbReference type="ARBA" id="ARBA00023136"/>
    </source>
</evidence>
<keyword evidence="11" id="KW-1185">Reference proteome</keyword>
<dbReference type="InterPro" id="IPR008795">
    <property type="entry name" value="Prominin"/>
</dbReference>
<feature type="transmembrane region" description="Helical" evidence="8">
    <location>
        <begin position="147"/>
        <end position="169"/>
    </location>
</feature>
<keyword evidence="6" id="KW-0325">Glycoprotein</keyword>
<sequence>MDRLRCRVPLGPLLGCFLLLLGPCRASCPRWSMGNVTEPQYEHIPGLESGLSFMSGIVQSFLGLVQPNPFPKDLIMSIVKNHTFSRKDINEVLQYEAGFLVCVAIGILYLLLMPLVGICFACCRCCGNCGGHMYQEQTKRMDCQRRLLYCFMFLITFIMLAGNVCMFLSSQSTTTTLQQAPDNTFTIMNNVQKYLKSLPEQVQSVENESFFTIDMVKSNLGNISFLLGSMIQRDVKGPLMPALDSVRNMSQVVKNTSDELSSLNVSLVTLQSQLTILQYNLTSVRIRINGTLSNPKCLYCNRYLAALDTMPQNMGFNVPNIYDIQSAVDIAQKADLDSKVKMGEDFINNIPQVVENKTESTVQSAQTKLQDVRKQINKMNVSFSMLDNVFQGFNNAKDFVNKTTPVVKSAEMYSWIVGVILCCLVLLVVICNIMGLLLGPWGLMPNAKPTERSCAANCGGNFLMAGVGFSFIFSWIFMLLVLILFLVGGNSYTMICKPWKSQEIYEIIDQSDLNFSTLLGFKGQLSLQQIYRDCQQNQPLWPTLHLEDAVDLNAYLNISKYADEIWSSFDKTNITIPTITLMTSETAVQLKNITNIIGQLDLQQTDYFSNLSANLTNMADQLQNLSNVQPDSSIKYELAQEAQDLRNIISMANNITSNLIILKHIKAIVSNMNVTVEDVLTKVAAAQIFLNHNLTDLVKRDSRIYVGCQIEIFKIFADWANMTITQQIGRCGPVAEALNSVEVIVCSKFIGSLNGFWFSLGWCTIFLIPSIILSVKLAKFYRRMKYSDFYESSIPMFQLPRPTVKPS</sequence>
<feature type="transmembrane region" description="Helical" evidence="8">
    <location>
        <begin position="412"/>
        <end position="441"/>
    </location>
</feature>
<dbReference type="RefSeq" id="XP_028844378.1">
    <property type="nucleotide sequence ID" value="XM_028988545.1"/>
</dbReference>
<evidence type="ECO:0000256" key="2">
    <source>
        <dbReference type="ARBA" id="ARBA00006058"/>
    </source>
</evidence>
<dbReference type="PANTHER" id="PTHR22730:SF4">
    <property type="entry name" value="PROMININ-1-A-LIKE"/>
    <property type="match status" value="1"/>
</dbReference>
<dbReference type="PANTHER" id="PTHR22730">
    <property type="entry name" value="PROMININ PROM PROTEIN"/>
    <property type="match status" value="1"/>
</dbReference>
<dbReference type="GO" id="GO:0009986">
    <property type="term" value="C:cell surface"/>
    <property type="evidence" value="ECO:0007669"/>
    <property type="project" value="TreeGrafter"/>
</dbReference>
<evidence type="ECO:0000256" key="8">
    <source>
        <dbReference type="SAM" id="Phobius"/>
    </source>
</evidence>
<comment type="subcellular location">
    <subcellularLocation>
        <location evidence="1">Cell projection</location>
        <location evidence="1">Microvillus membrane</location>
        <topology evidence="1">Multi-pass membrane protein</topology>
    </subcellularLocation>
</comment>
<reference evidence="10" key="3">
    <citation type="submission" date="2025-09" db="UniProtKB">
        <authorList>
            <consortium name="Ensembl"/>
        </authorList>
    </citation>
    <scope>IDENTIFICATION</scope>
</reference>
<dbReference type="AlphaFoldDB" id="A0AAY4D842"/>
<dbReference type="GO" id="GO:0015485">
    <property type="term" value="F:cholesterol binding"/>
    <property type="evidence" value="ECO:0007669"/>
    <property type="project" value="TreeGrafter"/>
</dbReference>
<evidence type="ECO:0000256" key="7">
    <source>
        <dbReference type="SAM" id="Coils"/>
    </source>
</evidence>
<accession>A0AAY4D842</accession>
<keyword evidence="3 8" id="KW-0812">Transmembrane</keyword>
<reference evidence="10" key="2">
    <citation type="submission" date="2025-08" db="UniProtKB">
        <authorList>
            <consortium name="Ensembl"/>
        </authorList>
    </citation>
    <scope>IDENTIFICATION</scope>
</reference>
<feature type="chain" id="PRO_5044242602" evidence="9">
    <location>
        <begin position="27"/>
        <end position="807"/>
    </location>
</feature>
<protein>
    <submittedName>
        <fullName evidence="10">Uncharacterized protein</fullName>
    </submittedName>
</protein>
<dbReference type="Pfam" id="PF05478">
    <property type="entry name" value="Prominin"/>
    <property type="match status" value="1"/>
</dbReference>
<evidence type="ECO:0000313" key="11">
    <source>
        <dbReference type="Proteomes" id="UP000694580"/>
    </source>
</evidence>
<dbReference type="RefSeq" id="XP_028844377.1">
    <property type="nucleotide sequence ID" value="XM_028988544.1"/>
</dbReference>
<keyword evidence="7" id="KW-0175">Coiled coil</keyword>
<evidence type="ECO:0000256" key="3">
    <source>
        <dbReference type="ARBA" id="ARBA00022692"/>
    </source>
</evidence>
<dbReference type="GeneID" id="114795366"/>
<keyword evidence="9" id="KW-0732">Signal</keyword>
<comment type="similarity">
    <text evidence="2">Belongs to the prominin family.</text>
</comment>
<evidence type="ECO:0000256" key="1">
    <source>
        <dbReference type="ARBA" id="ARBA00004475"/>
    </source>
</evidence>
<dbReference type="Ensembl" id="ENSDCDT00010051717.1">
    <property type="protein sequence ID" value="ENSDCDP00010041730.1"/>
    <property type="gene ID" value="ENSDCDG00010026402.1"/>
</dbReference>
<feature type="signal peptide" evidence="9">
    <location>
        <begin position="1"/>
        <end position="26"/>
    </location>
</feature>
<dbReference type="Proteomes" id="UP000694580">
    <property type="component" value="Chromosome 8"/>
</dbReference>
<evidence type="ECO:0000313" key="10">
    <source>
        <dbReference type="Ensembl" id="ENSDCDP00010041730.1"/>
    </source>
</evidence>
<dbReference type="GO" id="GO:0071914">
    <property type="term" value="C:prominosome"/>
    <property type="evidence" value="ECO:0007669"/>
    <property type="project" value="TreeGrafter"/>
</dbReference>
<feature type="transmembrane region" description="Helical" evidence="8">
    <location>
        <begin position="462"/>
        <end position="487"/>
    </location>
</feature>
<dbReference type="GO" id="GO:0005929">
    <property type="term" value="C:cilium"/>
    <property type="evidence" value="ECO:0007669"/>
    <property type="project" value="TreeGrafter"/>
</dbReference>
<reference evidence="10 11" key="1">
    <citation type="submission" date="2020-06" db="EMBL/GenBank/DDBJ databases">
        <authorList>
            <consortium name="Wellcome Sanger Institute Data Sharing"/>
        </authorList>
    </citation>
    <scope>NUCLEOTIDE SEQUENCE [LARGE SCALE GENOMIC DNA]</scope>
</reference>
<gene>
    <name evidence="10" type="primary">PROM2</name>
</gene>
<feature type="coiled-coil region" evidence="7">
    <location>
        <begin position="355"/>
        <end position="382"/>
    </location>
</feature>
<keyword evidence="4 8" id="KW-1133">Transmembrane helix</keyword>
<dbReference type="GO" id="GO:0016324">
    <property type="term" value="C:apical plasma membrane"/>
    <property type="evidence" value="ECO:0007669"/>
    <property type="project" value="TreeGrafter"/>
</dbReference>
<feature type="transmembrane region" description="Helical" evidence="8">
    <location>
        <begin position="756"/>
        <end position="775"/>
    </location>
</feature>
<feature type="transmembrane region" description="Helical" evidence="8">
    <location>
        <begin position="97"/>
        <end position="126"/>
    </location>
</feature>
<dbReference type="GO" id="GO:0031528">
    <property type="term" value="C:microvillus membrane"/>
    <property type="evidence" value="ECO:0007669"/>
    <property type="project" value="UniProtKB-SubCell"/>
</dbReference>
<organism evidence="10 11">
    <name type="scientific">Denticeps clupeoides</name>
    <name type="common">denticle herring</name>
    <dbReference type="NCBI Taxonomy" id="299321"/>
    <lineage>
        <taxon>Eukaryota</taxon>
        <taxon>Metazoa</taxon>
        <taxon>Chordata</taxon>
        <taxon>Craniata</taxon>
        <taxon>Vertebrata</taxon>
        <taxon>Euteleostomi</taxon>
        <taxon>Actinopterygii</taxon>
        <taxon>Neopterygii</taxon>
        <taxon>Teleostei</taxon>
        <taxon>Clupei</taxon>
        <taxon>Clupeiformes</taxon>
        <taxon>Denticipitoidei</taxon>
        <taxon>Denticipitidae</taxon>
        <taxon>Denticeps</taxon>
    </lineage>
</organism>
<evidence type="ECO:0000256" key="4">
    <source>
        <dbReference type="ARBA" id="ARBA00022989"/>
    </source>
</evidence>
<keyword evidence="5 8" id="KW-0472">Membrane</keyword>
<dbReference type="GeneTree" id="ENSGT00530000063586"/>
<evidence type="ECO:0000256" key="6">
    <source>
        <dbReference type="ARBA" id="ARBA00023180"/>
    </source>
</evidence>
<name>A0AAY4D842_9TELE</name>
<proteinExistence type="inferred from homology"/>
<evidence type="ECO:0000256" key="9">
    <source>
        <dbReference type="SAM" id="SignalP"/>
    </source>
</evidence>